<name>A0A2T4UL76_9ACTN</name>
<dbReference type="GO" id="GO:0020037">
    <property type="term" value="F:heme binding"/>
    <property type="evidence" value="ECO:0007669"/>
    <property type="project" value="InterPro"/>
</dbReference>
<dbReference type="CDD" id="cd01068">
    <property type="entry name" value="globin_sensor"/>
    <property type="match status" value="1"/>
</dbReference>
<proteinExistence type="predicted"/>
<dbReference type="GO" id="GO:0019825">
    <property type="term" value="F:oxygen binding"/>
    <property type="evidence" value="ECO:0007669"/>
    <property type="project" value="InterPro"/>
</dbReference>
<protein>
    <recommendedName>
        <fullName evidence="3">Methyl-accepting transducer domain-containing protein</fullName>
    </recommendedName>
</protein>
<dbReference type="GO" id="GO:0016020">
    <property type="term" value="C:membrane"/>
    <property type="evidence" value="ECO:0007669"/>
    <property type="project" value="InterPro"/>
</dbReference>
<dbReference type="InterPro" id="IPR044398">
    <property type="entry name" value="Globin-sensor_dom"/>
</dbReference>
<dbReference type="InterPro" id="IPR012292">
    <property type="entry name" value="Globin/Proto"/>
</dbReference>
<evidence type="ECO:0000259" key="3">
    <source>
        <dbReference type="PROSITE" id="PS50111"/>
    </source>
</evidence>
<sequence>MYAPMATSTVNVGDRTWQAIVDYTGLTTGHLEALARARPHLEDLGADIAEEFYRHVLAQPGLAALIHRHSTVERLRETLVGYVGTLWSGRYDRDVVAHRVRIGKVHDRIQLPLGAYLGAFVQIDQVVTRRLVEVYGTEPEALLEAIAGWRTLTQTDMAIVAQAFIDARDERLTTLLETLSAASQQVAAQTTETGESVTACVQAAESGTASIGEAWSAVEHMNEAIVEVGEQAARLAEQLKRIDGIVATIGSISDQTKLLSLNARIEAARAGDHGRGFAVVAEEVGALAERTAQSLVVISEHNAASADVIAGVTTAIDSATADVGAVRAATNGAHASFETTREQVIEVSRMIGEIAAGMHSIVDQSTFSAEG</sequence>
<dbReference type="PANTHER" id="PTHR32089">
    <property type="entry name" value="METHYL-ACCEPTING CHEMOTAXIS PROTEIN MCPB"/>
    <property type="match status" value="1"/>
</dbReference>
<dbReference type="Pfam" id="PF00015">
    <property type="entry name" value="MCPsignal"/>
    <property type="match status" value="1"/>
</dbReference>
<dbReference type="Gene3D" id="1.10.490.10">
    <property type="entry name" value="Globins"/>
    <property type="match status" value="1"/>
</dbReference>
<dbReference type="Gene3D" id="1.10.287.950">
    <property type="entry name" value="Methyl-accepting chemotaxis protein"/>
    <property type="match status" value="1"/>
</dbReference>
<dbReference type="SUPFAM" id="SSF58104">
    <property type="entry name" value="Methyl-accepting chemotaxis protein (MCP) signaling domain"/>
    <property type="match status" value="1"/>
</dbReference>
<dbReference type="PROSITE" id="PS50111">
    <property type="entry name" value="CHEMOTAXIS_TRANSDUC_2"/>
    <property type="match status" value="1"/>
</dbReference>
<dbReference type="InterPro" id="IPR039379">
    <property type="entry name" value="Protoglobin_sensor_dom"/>
</dbReference>
<reference evidence="4 5" key="1">
    <citation type="submission" date="2018-03" db="EMBL/GenBank/DDBJ databases">
        <title>Aquarubrobacter algicola gen. nov., sp. nov., a novel actinobacterium isolated from shallow eutrophic lake during the end of cyanobacterial harmful algal blooms.</title>
        <authorList>
            <person name="Chun S.J."/>
        </authorList>
    </citation>
    <scope>NUCLEOTIDE SEQUENCE [LARGE SCALE GENOMIC DNA]</scope>
    <source>
        <strain evidence="4 5">Seoho-28</strain>
    </source>
</reference>
<dbReference type="InterPro" id="IPR009050">
    <property type="entry name" value="Globin-like_sf"/>
</dbReference>
<dbReference type="SUPFAM" id="SSF46458">
    <property type="entry name" value="Globin-like"/>
    <property type="match status" value="1"/>
</dbReference>
<dbReference type="PANTHER" id="PTHR32089:SF114">
    <property type="entry name" value="METHYL-ACCEPTING CHEMOTAXIS PROTEIN MCPB"/>
    <property type="match status" value="1"/>
</dbReference>
<evidence type="ECO:0000256" key="1">
    <source>
        <dbReference type="ARBA" id="ARBA00023224"/>
    </source>
</evidence>
<accession>A0A2T4UL76</accession>
<comment type="caution">
    <text evidence="4">The sequence shown here is derived from an EMBL/GenBank/DDBJ whole genome shotgun (WGS) entry which is preliminary data.</text>
</comment>
<dbReference type="EMBL" id="PYYB01000001">
    <property type="protein sequence ID" value="PTL59970.1"/>
    <property type="molecule type" value="Genomic_DNA"/>
</dbReference>
<dbReference type="GO" id="GO:0007165">
    <property type="term" value="P:signal transduction"/>
    <property type="evidence" value="ECO:0007669"/>
    <property type="project" value="UniProtKB-KW"/>
</dbReference>
<keyword evidence="1 2" id="KW-0807">Transducer</keyword>
<keyword evidence="5" id="KW-1185">Reference proteome</keyword>
<evidence type="ECO:0000313" key="4">
    <source>
        <dbReference type="EMBL" id="PTL59970.1"/>
    </source>
</evidence>
<evidence type="ECO:0000256" key="2">
    <source>
        <dbReference type="PROSITE-ProRule" id="PRU00284"/>
    </source>
</evidence>
<evidence type="ECO:0000313" key="5">
    <source>
        <dbReference type="Proteomes" id="UP000240739"/>
    </source>
</evidence>
<dbReference type="SMART" id="SM00283">
    <property type="entry name" value="MA"/>
    <property type="match status" value="1"/>
</dbReference>
<dbReference type="AlphaFoldDB" id="A0A2T4UL76"/>
<dbReference type="Pfam" id="PF11563">
    <property type="entry name" value="Protoglobin"/>
    <property type="match status" value="1"/>
</dbReference>
<dbReference type="InterPro" id="IPR004089">
    <property type="entry name" value="MCPsignal_dom"/>
</dbReference>
<dbReference type="Proteomes" id="UP000240739">
    <property type="component" value="Unassembled WGS sequence"/>
</dbReference>
<organism evidence="4 5">
    <name type="scientific">Paraconexibacter algicola</name>
    <dbReference type="NCBI Taxonomy" id="2133960"/>
    <lineage>
        <taxon>Bacteria</taxon>
        <taxon>Bacillati</taxon>
        <taxon>Actinomycetota</taxon>
        <taxon>Thermoleophilia</taxon>
        <taxon>Solirubrobacterales</taxon>
        <taxon>Paraconexibacteraceae</taxon>
        <taxon>Paraconexibacter</taxon>
    </lineage>
</organism>
<gene>
    <name evidence="4" type="ORF">C7Y72_10090</name>
</gene>
<feature type="domain" description="Methyl-accepting transducer" evidence="3">
    <location>
        <begin position="170"/>
        <end position="371"/>
    </location>
</feature>